<dbReference type="AlphaFoldDB" id="A0A7W8GB14"/>
<reference evidence="8 9" key="1">
    <citation type="submission" date="2020-08" db="EMBL/GenBank/DDBJ databases">
        <title>Genomic Encyclopedia of Type Strains, Phase IV (KMG-IV): sequencing the most valuable type-strain genomes for metagenomic binning, comparative biology and taxonomic classification.</title>
        <authorList>
            <person name="Goeker M."/>
        </authorList>
    </citation>
    <scope>NUCLEOTIDE SEQUENCE [LARGE SCALE GENOMIC DNA]</scope>
    <source>
        <strain evidence="8 9">DSM 103462</strain>
    </source>
</reference>
<proteinExistence type="inferred from homology"/>
<dbReference type="HAMAP" id="MF_01371_B">
    <property type="entry name" value="Ribosomal_uL30_B"/>
    <property type="match status" value="1"/>
</dbReference>
<gene>
    <name evidence="5" type="primary">rpmD</name>
    <name evidence="8" type="ORF">HNP76_002425</name>
</gene>
<dbReference type="GO" id="GO:0006412">
    <property type="term" value="P:translation"/>
    <property type="evidence" value="ECO:0007669"/>
    <property type="project" value="UniProtKB-UniRule"/>
</dbReference>
<dbReference type="Gene3D" id="3.30.1390.20">
    <property type="entry name" value="Ribosomal protein L30, ferredoxin-like fold domain"/>
    <property type="match status" value="1"/>
</dbReference>
<feature type="domain" description="Large ribosomal subunit protein uL30-like ferredoxin-like fold" evidence="7">
    <location>
        <begin position="5"/>
        <end position="55"/>
    </location>
</feature>
<organism evidence="8 9">
    <name type="scientific">Treponema ruminis</name>
    <dbReference type="NCBI Taxonomy" id="744515"/>
    <lineage>
        <taxon>Bacteria</taxon>
        <taxon>Pseudomonadati</taxon>
        <taxon>Spirochaetota</taxon>
        <taxon>Spirochaetia</taxon>
        <taxon>Spirochaetales</taxon>
        <taxon>Treponemataceae</taxon>
        <taxon>Treponema</taxon>
    </lineage>
</organism>
<dbReference type="GO" id="GO:0003735">
    <property type="term" value="F:structural constituent of ribosome"/>
    <property type="evidence" value="ECO:0007669"/>
    <property type="project" value="InterPro"/>
</dbReference>
<comment type="caution">
    <text evidence="8">The sequence shown here is derived from an EMBL/GenBank/DDBJ whole genome shotgun (WGS) entry which is preliminary data.</text>
</comment>
<evidence type="ECO:0000313" key="9">
    <source>
        <dbReference type="Proteomes" id="UP000518887"/>
    </source>
</evidence>
<dbReference type="SUPFAM" id="SSF55129">
    <property type="entry name" value="Ribosomal protein L30p/L7e"/>
    <property type="match status" value="1"/>
</dbReference>
<dbReference type="RefSeq" id="WP_184660861.1">
    <property type="nucleotide sequence ID" value="NZ_CP031518.1"/>
</dbReference>
<dbReference type="InterPro" id="IPR005996">
    <property type="entry name" value="Ribosomal_uL30_bac-type"/>
</dbReference>
<dbReference type="PROSITE" id="PS00634">
    <property type="entry name" value="RIBOSOMAL_L30"/>
    <property type="match status" value="1"/>
</dbReference>
<dbReference type="Pfam" id="PF00327">
    <property type="entry name" value="Ribosomal_L30"/>
    <property type="match status" value="1"/>
</dbReference>
<sequence>MAKKIKVTLVKSVIGQKPEKKATVRSLGLKKISSSVVHEATPAVLGMVNAVAHLVKVEEAE</sequence>
<evidence type="ECO:0000256" key="3">
    <source>
        <dbReference type="ARBA" id="ARBA00022980"/>
    </source>
</evidence>
<dbReference type="PANTHER" id="PTHR15892:SF2">
    <property type="entry name" value="LARGE RIBOSOMAL SUBUNIT PROTEIN UL30M"/>
    <property type="match status" value="1"/>
</dbReference>
<dbReference type="InterPro" id="IPR018038">
    <property type="entry name" value="Ribosomal_uL30_CS"/>
</dbReference>
<keyword evidence="9" id="KW-1185">Reference proteome</keyword>
<evidence type="ECO:0000256" key="6">
    <source>
        <dbReference type="RuleBase" id="RU003734"/>
    </source>
</evidence>
<dbReference type="PANTHER" id="PTHR15892">
    <property type="entry name" value="MITOCHONDRIAL RIBOSOMAL PROTEIN L30"/>
    <property type="match status" value="1"/>
</dbReference>
<comment type="similarity">
    <text evidence="1 5 6">Belongs to the universal ribosomal protein uL30 family.</text>
</comment>
<dbReference type="InterPro" id="IPR036919">
    <property type="entry name" value="Ribo_uL30_ferredoxin-like_sf"/>
</dbReference>
<dbReference type="EMBL" id="JACHFQ010000007">
    <property type="protein sequence ID" value="MBB5227037.1"/>
    <property type="molecule type" value="Genomic_DNA"/>
</dbReference>
<dbReference type="NCBIfam" id="TIGR01308">
    <property type="entry name" value="rpmD_bact"/>
    <property type="match status" value="1"/>
</dbReference>
<dbReference type="GO" id="GO:0022625">
    <property type="term" value="C:cytosolic large ribosomal subunit"/>
    <property type="evidence" value="ECO:0007669"/>
    <property type="project" value="TreeGrafter"/>
</dbReference>
<protein>
    <recommendedName>
        <fullName evidence="5">Large ribosomal subunit protein uL30</fullName>
    </recommendedName>
</protein>
<evidence type="ECO:0000256" key="1">
    <source>
        <dbReference type="ARBA" id="ARBA00007594"/>
    </source>
</evidence>
<evidence type="ECO:0000259" key="7">
    <source>
        <dbReference type="Pfam" id="PF00327"/>
    </source>
</evidence>
<evidence type="ECO:0000313" key="8">
    <source>
        <dbReference type="EMBL" id="MBB5227037.1"/>
    </source>
</evidence>
<evidence type="ECO:0000256" key="5">
    <source>
        <dbReference type="HAMAP-Rule" id="MF_01371"/>
    </source>
</evidence>
<dbReference type="PIRSF" id="PIRSF002211">
    <property type="entry name" value="Ribosomal_L30_bac-type"/>
    <property type="match status" value="1"/>
</dbReference>
<comment type="subunit">
    <text evidence="2 5">Part of the 50S ribosomal subunit.</text>
</comment>
<keyword evidence="3 5" id="KW-0689">Ribosomal protein</keyword>
<name>A0A7W8GB14_9SPIR</name>
<dbReference type="FunFam" id="3.30.1390.20:FF:000001">
    <property type="entry name" value="50S ribosomal protein L30"/>
    <property type="match status" value="1"/>
</dbReference>
<dbReference type="CDD" id="cd01658">
    <property type="entry name" value="Ribosomal_L30"/>
    <property type="match status" value="1"/>
</dbReference>
<accession>A0A7W8GB14</accession>
<evidence type="ECO:0000256" key="4">
    <source>
        <dbReference type="ARBA" id="ARBA00023274"/>
    </source>
</evidence>
<dbReference type="Proteomes" id="UP000518887">
    <property type="component" value="Unassembled WGS sequence"/>
</dbReference>
<keyword evidence="4 5" id="KW-0687">Ribonucleoprotein</keyword>
<dbReference type="InterPro" id="IPR016082">
    <property type="entry name" value="Ribosomal_uL30_ferredoxin-like"/>
</dbReference>
<evidence type="ECO:0000256" key="2">
    <source>
        <dbReference type="ARBA" id="ARBA00011838"/>
    </source>
</evidence>